<reference evidence="1" key="1">
    <citation type="submission" date="2021-01" db="EMBL/GenBank/DDBJ databases">
        <authorList>
            <consortium name="Aspergillus chevalieri M1 genome sequencing consortium"/>
            <person name="Kazuki M."/>
            <person name="Futagami T."/>
        </authorList>
    </citation>
    <scope>NUCLEOTIDE SEQUENCE</scope>
    <source>
        <strain evidence="1">M1</strain>
    </source>
</reference>
<dbReference type="EMBL" id="AP024418">
    <property type="protein sequence ID" value="BCR86115.1"/>
    <property type="molecule type" value="Genomic_DNA"/>
</dbReference>
<dbReference type="AlphaFoldDB" id="A0A7R7VK46"/>
<evidence type="ECO:0000313" key="1">
    <source>
        <dbReference type="EMBL" id="BCR86115.1"/>
    </source>
</evidence>
<sequence length="99" mass="11472">MESKLLAHFNCLSLDIREAMWANLPADEDGWWGRKTYKTGLAILRASRTLYNEITTICDSHPQLVFYLTPSPWGWMTISYTAEHHVVPKTGITRKQVEY</sequence>
<gene>
    <name evidence="1" type="ORF">ACHE_30102A</name>
</gene>
<protein>
    <submittedName>
        <fullName evidence="1">Uncharacterized protein</fullName>
    </submittedName>
</protein>
<reference evidence="1" key="2">
    <citation type="submission" date="2021-02" db="EMBL/GenBank/DDBJ databases">
        <title>Aspergillus chevalieri M1 genome sequence.</title>
        <authorList>
            <person name="Kadooka C."/>
            <person name="Mori K."/>
            <person name="Futagami T."/>
        </authorList>
    </citation>
    <scope>NUCLEOTIDE SEQUENCE</scope>
    <source>
        <strain evidence="1">M1</strain>
    </source>
</reference>
<accession>A0A7R7VK46</accession>
<dbReference type="RefSeq" id="XP_043134637.1">
    <property type="nucleotide sequence ID" value="XM_043276683.1"/>
</dbReference>
<evidence type="ECO:0000313" key="2">
    <source>
        <dbReference type="Proteomes" id="UP000637239"/>
    </source>
</evidence>
<name>A0A7R7VK46_ASPCH</name>
<dbReference type="GeneID" id="66980474"/>
<keyword evidence="2" id="KW-1185">Reference proteome</keyword>
<organism evidence="1 2">
    <name type="scientific">Aspergillus chevalieri</name>
    <name type="common">Eurotium chevalieri</name>
    <dbReference type="NCBI Taxonomy" id="182096"/>
    <lineage>
        <taxon>Eukaryota</taxon>
        <taxon>Fungi</taxon>
        <taxon>Dikarya</taxon>
        <taxon>Ascomycota</taxon>
        <taxon>Pezizomycotina</taxon>
        <taxon>Eurotiomycetes</taxon>
        <taxon>Eurotiomycetidae</taxon>
        <taxon>Eurotiales</taxon>
        <taxon>Aspergillaceae</taxon>
        <taxon>Aspergillus</taxon>
        <taxon>Aspergillus subgen. Aspergillus</taxon>
    </lineage>
</organism>
<dbReference type="KEGG" id="ache:ACHE_30102A"/>
<proteinExistence type="predicted"/>
<dbReference type="Proteomes" id="UP000637239">
    <property type="component" value="Chromosome 3"/>
</dbReference>